<gene>
    <name evidence="4" type="ORF">ACFOOI_06730</name>
</gene>
<dbReference type="PANTHER" id="PTHR33449">
    <property type="entry name" value="NUCLEOID-ASSOCIATED PROTEIN YBAB"/>
    <property type="match status" value="1"/>
</dbReference>
<evidence type="ECO:0000256" key="3">
    <source>
        <dbReference type="SAM" id="Coils"/>
    </source>
</evidence>
<proteinExistence type="inferred from homology"/>
<dbReference type="Gene3D" id="3.30.1310.10">
    <property type="entry name" value="Nucleoid-associated protein YbaB-like domain"/>
    <property type="match status" value="1"/>
</dbReference>
<dbReference type="EMBL" id="JBHRYQ010000001">
    <property type="protein sequence ID" value="MFC3810337.1"/>
    <property type="molecule type" value="Genomic_DNA"/>
</dbReference>
<keyword evidence="1 2" id="KW-0238">DNA-binding</keyword>
<dbReference type="Pfam" id="PF02575">
    <property type="entry name" value="YbaB_DNA_bd"/>
    <property type="match status" value="1"/>
</dbReference>
<dbReference type="InterPro" id="IPR004401">
    <property type="entry name" value="YbaB/EbfC"/>
</dbReference>
<feature type="coiled-coil region" evidence="3">
    <location>
        <begin position="4"/>
        <end position="31"/>
    </location>
</feature>
<comment type="similarity">
    <text evidence="2">Belongs to the YbaB/EbfC family.</text>
</comment>
<protein>
    <recommendedName>
        <fullName evidence="2">Nucleoid-associated protein ACFOOI_06730</fullName>
    </recommendedName>
</protein>
<dbReference type="SUPFAM" id="SSF82607">
    <property type="entry name" value="YbaB-like"/>
    <property type="match status" value="1"/>
</dbReference>
<reference evidence="5" key="1">
    <citation type="journal article" date="2019" name="Int. J. Syst. Evol. Microbiol.">
        <title>The Global Catalogue of Microorganisms (GCM) 10K type strain sequencing project: providing services to taxonomists for standard genome sequencing and annotation.</title>
        <authorList>
            <consortium name="The Broad Institute Genomics Platform"/>
            <consortium name="The Broad Institute Genome Sequencing Center for Infectious Disease"/>
            <person name="Wu L."/>
            <person name="Ma J."/>
        </authorList>
    </citation>
    <scope>NUCLEOTIDE SEQUENCE [LARGE SCALE GENOMIC DNA]</scope>
    <source>
        <strain evidence="5">CECT 7956</strain>
    </source>
</reference>
<dbReference type="HAMAP" id="MF_00274">
    <property type="entry name" value="DNA_YbaB_EbfC"/>
    <property type="match status" value="1"/>
</dbReference>
<dbReference type="Proteomes" id="UP001595616">
    <property type="component" value="Unassembled WGS sequence"/>
</dbReference>
<comment type="function">
    <text evidence="2">Binds to DNA and alters its conformation. May be involved in regulation of gene expression, nucleoid organization and DNA protection.</text>
</comment>
<dbReference type="NCBIfam" id="TIGR00103">
    <property type="entry name" value="DNA_YbaB_EbfC"/>
    <property type="match status" value="1"/>
</dbReference>
<evidence type="ECO:0000256" key="1">
    <source>
        <dbReference type="ARBA" id="ARBA00023125"/>
    </source>
</evidence>
<dbReference type="PIRSF" id="PIRSF004555">
    <property type="entry name" value="UCP004555"/>
    <property type="match status" value="1"/>
</dbReference>
<keyword evidence="3" id="KW-0175">Coiled coil</keyword>
<evidence type="ECO:0000313" key="4">
    <source>
        <dbReference type="EMBL" id="MFC3810337.1"/>
    </source>
</evidence>
<evidence type="ECO:0000256" key="2">
    <source>
        <dbReference type="HAMAP-Rule" id="MF_00274"/>
    </source>
</evidence>
<keyword evidence="2" id="KW-0963">Cytoplasm</keyword>
<comment type="subunit">
    <text evidence="2">Homodimer.</text>
</comment>
<sequence length="112" mass="12118">MFDMMGMMGKVKEMQSKMQEAQDKLSDITAEGESGGGMVKALVNGKKELLNIEIEPELINPADAKMLSDLIVAAVNNALSTVEGKAKVEMEKVTEGIIPKIPGFDLGDMFKK</sequence>
<evidence type="ECO:0000313" key="5">
    <source>
        <dbReference type="Proteomes" id="UP001595616"/>
    </source>
</evidence>
<comment type="subcellular location">
    <subcellularLocation>
        <location evidence="2">Cytoplasm</location>
        <location evidence="2">Nucleoid</location>
    </subcellularLocation>
</comment>
<name>A0ABV7YWN3_9BACT</name>
<organism evidence="4 5">
    <name type="scientific">Lacihabitans lacunae</name>
    <dbReference type="NCBI Taxonomy" id="1028214"/>
    <lineage>
        <taxon>Bacteria</taxon>
        <taxon>Pseudomonadati</taxon>
        <taxon>Bacteroidota</taxon>
        <taxon>Cytophagia</taxon>
        <taxon>Cytophagales</taxon>
        <taxon>Leadbetterellaceae</taxon>
        <taxon>Lacihabitans</taxon>
    </lineage>
</organism>
<dbReference type="InterPro" id="IPR036894">
    <property type="entry name" value="YbaB-like_sf"/>
</dbReference>
<keyword evidence="5" id="KW-1185">Reference proteome</keyword>
<dbReference type="PANTHER" id="PTHR33449:SF1">
    <property type="entry name" value="NUCLEOID-ASSOCIATED PROTEIN YBAB"/>
    <property type="match status" value="1"/>
</dbReference>
<comment type="caution">
    <text evidence="4">The sequence shown here is derived from an EMBL/GenBank/DDBJ whole genome shotgun (WGS) entry which is preliminary data.</text>
</comment>
<accession>A0ABV7YWN3</accession>
<dbReference type="RefSeq" id="WP_379840181.1">
    <property type="nucleotide sequence ID" value="NZ_JBHRYQ010000001.1"/>
</dbReference>